<dbReference type="InterPro" id="IPR050879">
    <property type="entry name" value="Acyltransferase_3"/>
</dbReference>
<dbReference type="EC" id="2.3.1.-" evidence="4"/>
<sequence length="311" mass="33632">MLARRGPRPGYFARRVARIVPAYVVCVAVVLLALPALSGVSAAQAVANLLMVQIYVPDGLIAGLTQLWSLCVEVAFYLVLPLYLARSGRARWLVLVLAVVVGLAWPWVIEPFSDPEVVNLQIWPPSYTPWFAVGLACAELERAGVRYRGPRWPFPLLAMPVAWLAGVVGPEGLIHPTPAEFNVRVLLGTLFAALFVVPYALGPREHGTLLSSRPALLAGRWSYSVFLWHMAVLDLVFPVLGVPVFGGNFALVFIVTAATSLVVGYISYELVEVPGARLVRAVLSRRDVSRSGHARHATAKQPASGSSVEPA</sequence>
<feature type="transmembrane region" description="Helical" evidence="2">
    <location>
        <begin position="249"/>
        <end position="268"/>
    </location>
</feature>
<evidence type="ECO:0000313" key="4">
    <source>
        <dbReference type="EMBL" id="SNV84748.1"/>
    </source>
</evidence>
<feature type="transmembrane region" description="Helical" evidence="2">
    <location>
        <begin position="181"/>
        <end position="201"/>
    </location>
</feature>
<organism evidence="4 5">
    <name type="scientific">Corynebacterium imitans</name>
    <dbReference type="NCBI Taxonomy" id="156978"/>
    <lineage>
        <taxon>Bacteria</taxon>
        <taxon>Bacillati</taxon>
        <taxon>Actinomycetota</taxon>
        <taxon>Actinomycetes</taxon>
        <taxon>Mycobacteriales</taxon>
        <taxon>Corynebacteriaceae</taxon>
        <taxon>Corynebacterium</taxon>
    </lineage>
</organism>
<dbReference type="AlphaFoldDB" id="A0A240API0"/>
<evidence type="ECO:0000259" key="3">
    <source>
        <dbReference type="Pfam" id="PF01757"/>
    </source>
</evidence>
<evidence type="ECO:0000256" key="1">
    <source>
        <dbReference type="SAM" id="MobiDB-lite"/>
    </source>
</evidence>
<keyword evidence="2" id="KW-0812">Transmembrane</keyword>
<dbReference type="PANTHER" id="PTHR23028">
    <property type="entry name" value="ACETYLTRANSFERASE"/>
    <property type="match status" value="1"/>
</dbReference>
<dbReference type="PANTHER" id="PTHR23028:SF53">
    <property type="entry name" value="ACYL_TRANSF_3 DOMAIN-CONTAINING PROTEIN"/>
    <property type="match status" value="1"/>
</dbReference>
<dbReference type="EMBL" id="LT906467">
    <property type="protein sequence ID" value="SNV84748.1"/>
    <property type="molecule type" value="Genomic_DNA"/>
</dbReference>
<proteinExistence type="predicted"/>
<feature type="transmembrane region" description="Helical" evidence="2">
    <location>
        <begin position="221"/>
        <end position="242"/>
    </location>
</feature>
<dbReference type="GO" id="GO:0016020">
    <property type="term" value="C:membrane"/>
    <property type="evidence" value="ECO:0007669"/>
    <property type="project" value="TreeGrafter"/>
</dbReference>
<keyword evidence="2" id="KW-1133">Transmembrane helix</keyword>
<keyword evidence="4" id="KW-0808">Transferase</keyword>
<keyword evidence="4" id="KW-0012">Acyltransferase</keyword>
<feature type="transmembrane region" description="Helical" evidence="2">
    <location>
        <begin position="152"/>
        <end position="169"/>
    </location>
</feature>
<dbReference type="Pfam" id="PF01757">
    <property type="entry name" value="Acyl_transf_3"/>
    <property type="match status" value="1"/>
</dbReference>
<feature type="domain" description="Acyltransferase 3" evidence="3">
    <location>
        <begin position="3"/>
        <end position="267"/>
    </location>
</feature>
<evidence type="ECO:0000313" key="5">
    <source>
        <dbReference type="Proteomes" id="UP000215374"/>
    </source>
</evidence>
<gene>
    <name evidence="4" type="primary">oatA_2</name>
    <name evidence="4" type="ORF">SAMEA4535761_02229</name>
</gene>
<dbReference type="GO" id="GO:0016747">
    <property type="term" value="F:acyltransferase activity, transferring groups other than amino-acyl groups"/>
    <property type="evidence" value="ECO:0007669"/>
    <property type="project" value="InterPro"/>
</dbReference>
<dbReference type="InterPro" id="IPR002656">
    <property type="entry name" value="Acyl_transf_3_dom"/>
</dbReference>
<feature type="transmembrane region" description="Helical" evidence="2">
    <location>
        <begin position="92"/>
        <end position="109"/>
    </location>
</feature>
<feature type="transmembrane region" description="Helical" evidence="2">
    <location>
        <begin position="66"/>
        <end position="85"/>
    </location>
</feature>
<accession>A0A240API0</accession>
<dbReference type="GO" id="GO:0009103">
    <property type="term" value="P:lipopolysaccharide biosynthetic process"/>
    <property type="evidence" value="ECO:0007669"/>
    <property type="project" value="TreeGrafter"/>
</dbReference>
<feature type="compositionally biased region" description="Polar residues" evidence="1">
    <location>
        <begin position="301"/>
        <end position="311"/>
    </location>
</feature>
<evidence type="ECO:0000256" key="2">
    <source>
        <dbReference type="SAM" id="Phobius"/>
    </source>
</evidence>
<name>A0A240API0_9CORY</name>
<keyword evidence="2" id="KW-0472">Membrane</keyword>
<feature type="region of interest" description="Disordered" evidence="1">
    <location>
        <begin position="291"/>
        <end position="311"/>
    </location>
</feature>
<protein>
    <submittedName>
        <fullName evidence="4">Predicted acyltransferase</fullName>
        <ecNumber evidence="4">2.3.1.-</ecNumber>
    </submittedName>
</protein>
<reference evidence="4 5" key="1">
    <citation type="submission" date="2017-06" db="EMBL/GenBank/DDBJ databases">
        <authorList>
            <consortium name="Pathogen Informatics"/>
        </authorList>
    </citation>
    <scope>NUCLEOTIDE SEQUENCE [LARGE SCALE GENOMIC DNA]</scope>
    <source>
        <strain evidence="4 5">NCTC13015</strain>
    </source>
</reference>
<dbReference type="Proteomes" id="UP000215374">
    <property type="component" value="Chromosome 1"/>
</dbReference>